<gene>
    <name evidence="2" type="ORF">BTUL_0234g00130</name>
</gene>
<keyword evidence="1" id="KW-0812">Transmembrane</keyword>
<dbReference type="EMBL" id="PQXH01000234">
    <property type="protein sequence ID" value="TGO07966.1"/>
    <property type="molecule type" value="Genomic_DNA"/>
</dbReference>
<keyword evidence="1" id="KW-0472">Membrane</keyword>
<evidence type="ECO:0000313" key="2">
    <source>
        <dbReference type="EMBL" id="TGO07966.1"/>
    </source>
</evidence>
<proteinExistence type="predicted"/>
<accession>A0A4Z1E7E9</accession>
<comment type="caution">
    <text evidence="2">The sequence shown here is derived from an EMBL/GenBank/DDBJ whole genome shotgun (WGS) entry which is preliminary data.</text>
</comment>
<keyword evidence="1" id="KW-1133">Transmembrane helix</keyword>
<organism evidence="2 3">
    <name type="scientific">Botrytis tulipae</name>
    <dbReference type="NCBI Taxonomy" id="87230"/>
    <lineage>
        <taxon>Eukaryota</taxon>
        <taxon>Fungi</taxon>
        <taxon>Dikarya</taxon>
        <taxon>Ascomycota</taxon>
        <taxon>Pezizomycotina</taxon>
        <taxon>Leotiomycetes</taxon>
        <taxon>Helotiales</taxon>
        <taxon>Sclerotiniaceae</taxon>
        <taxon>Botrytis</taxon>
    </lineage>
</organism>
<name>A0A4Z1E7E9_9HELO</name>
<keyword evidence="3" id="KW-1185">Reference proteome</keyword>
<evidence type="ECO:0000313" key="3">
    <source>
        <dbReference type="Proteomes" id="UP000297777"/>
    </source>
</evidence>
<sequence length="66" mass="7387">MGWLAGSGAFCIVSYRLVFAPAVVRFLPQDKKKANGNKMKEIFNPHGHQHNAIQHPFSNFCHYAGT</sequence>
<protein>
    <submittedName>
        <fullName evidence="2">Uncharacterized protein</fullName>
    </submittedName>
</protein>
<evidence type="ECO:0000256" key="1">
    <source>
        <dbReference type="SAM" id="Phobius"/>
    </source>
</evidence>
<feature type="transmembrane region" description="Helical" evidence="1">
    <location>
        <begin position="6"/>
        <end position="27"/>
    </location>
</feature>
<dbReference type="AlphaFoldDB" id="A0A4Z1E7E9"/>
<reference evidence="2 3" key="1">
    <citation type="submission" date="2017-12" db="EMBL/GenBank/DDBJ databases">
        <title>Comparative genomics of Botrytis spp.</title>
        <authorList>
            <person name="Valero-Jimenez C.A."/>
            <person name="Tapia P."/>
            <person name="Veloso J."/>
            <person name="Silva-Moreno E."/>
            <person name="Staats M."/>
            <person name="Valdes J.H."/>
            <person name="Van Kan J.A.L."/>
        </authorList>
    </citation>
    <scope>NUCLEOTIDE SEQUENCE [LARGE SCALE GENOMIC DNA]</scope>
    <source>
        <strain evidence="2 3">Bt9001</strain>
    </source>
</reference>
<dbReference type="Proteomes" id="UP000297777">
    <property type="component" value="Unassembled WGS sequence"/>
</dbReference>